<dbReference type="STRING" id="260086.SAMN05216207_1001364"/>
<evidence type="ECO:0000313" key="3">
    <source>
        <dbReference type="Proteomes" id="UP000199614"/>
    </source>
</evidence>
<dbReference type="Pfam" id="PF13625">
    <property type="entry name" value="Helicase_C_3"/>
    <property type="match status" value="1"/>
</dbReference>
<dbReference type="Proteomes" id="UP000199614">
    <property type="component" value="Unassembled WGS sequence"/>
</dbReference>
<keyword evidence="2" id="KW-0347">Helicase</keyword>
<dbReference type="RefSeq" id="WP_245773232.1">
    <property type="nucleotide sequence ID" value="NZ_FOUY01000001.1"/>
</dbReference>
<keyword evidence="3" id="KW-1185">Reference proteome</keyword>
<dbReference type="InterPro" id="IPR032830">
    <property type="entry name" value="XPB/Ssl2_N"/>
</dbReference>
<dbReference type="GO" id="GO:0004386">
    <property type="term" value="F:helicase activity"/>
    <property type="evidence" value="ECO:0007669"/>
    <property type="project" value="UniProtKB-KW"/>
</dbReference>
<reference evidence="2 3" key="1">
    <citation type="submission" date="2016-10" db="EMBL/GenBank/DDBJ databases">
        <authorList>
            <person name="de Groot N.N."/>
        </authorList>
    </citation>
    <scope>NUCLEOTIDE SEQUENCE [LARGE SCALE GENOMIC DNA]</scope>
    <source>
        <strain evidence="2 3">CGMCC 4.1877</strain>
    </source>
</reference>
<gene>
    <name evidence="2" type="ORF">SAMN05216207_1001364</name>
</gene>
<keyword evidence="2" id="KW-0378">Hydrolase</keyword>
<proteinExistence type="predicted"/>
<evidence type="ECO:0000313" key="2">
    <source>
        <dbReference type="EMBL" id="SFM62180.1"/>
    </source>
</evidence>
<accession>A0A1I4SCZ2</accession>
<organism evidence="2 3">
    <name type="scientific">Pseudonocardia ammonioxydans</name>
    <dbReference type="NCBI Taxonomy" id="260086"/>
    <lineage>
        <taxon>Bacteria</taxon>
        <taxon>Bacillati</taxon>
        <taxon>Actinomycetota</taxon>
        <taxon>Actinomycetes</taxon>
        <taxon>Pseudonocardiales</taxon>
        <taxon>Pseudonocardiaceae</taxon>
        <taxon>Pseudonocardia</taxon>
    </lineage>
</organism>
<evidence type="ECO:0000259" key="1">
    <source>
        <dbReference type="Pfam" id="PF13625"/>
    </source>
</evidence>
<keyword evidence="2" id="KW-0067">ATP-binding</keyword>
<keyword evidence="2" id="KW-0547">Nucleotide-binding</keyword>
<protein>
    <submittedName>
        <fullName evidence="2">Helicase conserved C-terminal domain-containing protein</fullName>
    </submittedName>
</protein>
<feature type="domain" description="Helicase XPB/Ssl2 N-terminal" evidence="1">
    <location>
        <begin position="472"/>
        <end position="594"/>
    </location>
</feature>
<dbReference type="EMBL" id="FOUY01000001">
    <property type="protein sequence ID" value="SFM62180.1"/>
    <property type="molecule type" value="Genomic_DNA"/>
</dbReference>
<sequence length="782" mass="81658">MQTSLVEWLREQDDGFLAALLRTRPDLAVPPPADLTVLATRASIRASVQRACEELGTLALTVLEALVLAGADRAPVDGTVDDDGPRWWLGPDVDAATFAEGLAPLRARALAWGPDEAIAAIPAAVEAVGPWPGGLGGPASGIAATRDLDTLLAGVTDGERRVLDVLAQGPPIGRSSNGGGSSGPVASLVAKGLLLRRDPQTVELPRQVGIALRGDRPMGRLDITRPDVPMRERDQAGVDGTGAGAALEFLRRVDLVLEFLGTETPGVLRTGGFGVRELRRVAKAAGVDEATAALILEVLHAADLVGQDDSMTPEWMPTTNSDVWATAPEESRWAVLARSWLEMERMPGLVGARDATDKPITALSDGPRSLTAPRDRYRVLQTLADLPAGTAIGSAEDLARVLAWAAPRRGGRLRDETVAWNVAEATTIGVVALDAITTAGRVLLDPVTRDARHPTEAAAALHAALPTPVEEILLQADLTAVAPGRLAVDLAQELAVLADVESAGGATVYRFTERSLRRALDAGRTAEDIRAFLEARSRTPVPQTLTYLVDDVARRHGRLRGGAVASFVRSDDEVLLSEVLAHPGAGELGLRRIAPTVVVSAVPLAEVLDGLRAAGFSPAAEDAAGAVVELGGKGRRTEVRRRGRRGAGYAARETVSPVAVAGNGAEGGGANGADGQPDRTDELVERLRAGDALAGVRHSVAGSREPTGATGNLASLQAAAREGRTVWIGYVDAHGVAGDRVLAPTSVGGGVVEGRDAFDGELRRIQLHRITSIAPVDMRESG</sequence>
<dbReference type="AlphaFoldDB" id="A0A1I4SCZ2"/>
<name>A0A1I4SCZ2_PSUAM</name>